<evidence type="ECO:0000313" key="6">
    <source>
        <dbReference type="EMBL" id="SDM20898.1"/>
    </source>
</evidence>
<dbReference type="InterPro" id="IPR036390">
    <property type="entry name" value="WH_DNA-bd_sf"/>
</dbReference>
<evidence type="ECO:0000256" key="3">
    <source>
        <dbReference type="ARBA" id="ARBA00023125"/>
    </source>
</evidence>
<keyword evidence="7" id="KW-1185">Reference proteome</keyword>
<comment type="similarity">
    <text evidence="1">Belongs to the LysR transcriptional regulatory family.</text>
</comment>
<keyword evidence="3 6" id="KW-0238">DNA-binding</keyword>
<organism evidence="6 7">
    <name type="scientific">Stutzerimonas balearica DSM 6083</name>
    <dbReference type="NCBI Taxonomy" id="1123016"/>
    <lineage>
        <taxon>Bacteria</taxon>
        <taxon>Pseudomonadati</taxon>
        <taxon>Pseudomonadota</taxon>
        <taxon>Gammaproteobacteria</taxon>
        <taxon>Pseudomonadales</taxon>
        <taxon>Pseudomonadaceae</taxon>
        <taxon>Stutzerimonas</taxon>
    </lineage>
</organism>
<dbReference type="CDD" id="cd08422">
    <property type="entry name" value="PBP2_CrgA_like"/>
    <property type="match status" value="1"/>
</dbReference>
<dbReference type="InterPro" id="IPR000847">
    <property type="entry name" value="LysR_HTH_N"/>
</dbReference>
<protein>
    <submittedName>
        <fullName evidence="6">DNA-binding transcriptional regulator, LysR family</fullName>
    </submittedName>
</protein>
<dbReference type="Pfam" id="PF03466">
    <property type="entry name" value="LysR_substrate"/>
    <property type="match status" value="1"/>
</dbReference>
<evidence type="ECO:0000313" key="7">
    <source>
        <dbReference type="Proteomes" id="UP000182276"/>
    </source>
</evidence>
<dbReference type="Proteomes" id="UP000182276">
    <property type="component" value="Unassembled WGS sequence"/>
</dbReference>
<dbReference type="GO" id="GO:0003677">
    <property type="term" value="F:DNA binding"/>
    <property type="evidence" value="ECO:0007669"/>
    <property type="project" value="UniProtKB-KW"/>
</dbReference>
<dbReference type="SUPFAM" id="SSF53850">
    <property type="entry name" value="Periplasmic binding protein-like II"/>
    <property type="match status" value="1"/>
</dbReference>
<proteinExistence type="inferred from homology"/>
<sequence length="344" mass="38019">MVEATRWRENAQPRTMAWPIPQKRHVMAADDLSAPLRLFLDVLESGSFSTVARQQALTPSAIARRIDALERSLGCQLFNRSTHAVRPTSAALAFAERARRIVQELQLARAEVAARDGAPQGLIRIDAPTPFGRRHLAPVLADFLAAYPNVDVQLRLIDSFVDLHGEHLGEVDLVLRIGPLADTRLVATPLAPMVRIACASPAYLERHGTPLRPSELAGHDGLDWDVLAPPYAWRFSESGKPVLCRPARLRMRANNAEALLSGVLAGLGIAHLPTWLISDHLLRGELTPLFCDDGLPTPEPSGIYALRLTREADSRCRLLLEFLKARFGPQPPWDMALRNGLQRQ</sequence>
<comment type="caution">
    <text evidence="6">The sequence shown here is derived from an EMBL/GenBank/DDBJ whole genome shotgun (WGS) entry which is preliminary data.</text>
</comment>
<accession>A0ABY0R0B3</accession>
<evidence type="ECO:0000259" key="5">
    <source>
        <dbReference type="PROSITE" id="PS50931"/>
    </source>
</evidence>
<feature type="domain" description="HTH lysR-type" evidence="5">
    <location>
        <begin position="36"/>
        <end position="88"/>
    </location>
</feature>
<dbReference type="PANTHER" id="PTHR30537">
    <property type="entry name" value="HTH-TYPE TRANSCRIPTIONAL REGULATOR"/>
    <property type="match status" value="1"/>
</dbReference>
<dbReference type="InterPro" id="IPR036388">
    <property type="entry name" value="WH-like_DNA-bd_sf"/>
</dbReference>
<evidence type="ECO:0000256" key="1">
    <source>
        <dbReference type="ARBA" id="ARBA00009437"/>
    </source>
</evidence>
<dbReference type="PANTHER" id="PTHR30537:SF5">
    <property type="entry name" value="HTH-TYPE TRANSCRIPTIONAL ACTIVATOR TTDR-RELATED"/>
    <property type="match status" value="1"/>
</dbReference>
<dbReference type="PROSITE" id="PS50931">
    <property type="entry name" value="HTH_LYSR"/>
    <property type="match status" value="1"/>
</dbReference>
<dbReference type="Pfam" id="PF00126">
    <property type="entry name" value="HTH_1"/>
    <property type="match status" value="1"/>
</dbReference>
<dbReference type="InterPro" id="IPR005119">
    <property type="entry name" value="LysR_subst-bd"/>
</dbReference>
<dbReference type="Gene3D" id="1.10.10.10">
    <property type="entry name" value="Winged helix-like DNA-binding domain superfamily/Winged helix DNA-binding domain"/>
    <property type="match status" value="1"/>
</dbReference>
<name>A0ABY0R0B3_9GAMM</name>
<evidence type="ECO:0000256" key="4">
    <source>
        <dbReference type="ARBA" id="ARBA00023163"/>
    </source>
</evidence>
<keyword evidence="4" id="KW-0804">Transcription</keyword>
<dbReference type="EMBL" id="FNHO01000003">
    <property type="protein sequence ID" value="SDM20898.1"/>
    <property type="molecule type" value="Genomic_DNA"/>
</dbReference>
<dbReference type="InterPro" id="IPR058163">
    <property type="entry name" value="LysR-type_TF_proteobact-type"/>
</dbReference>
<evidence type="ECO:0000256" key="2">
    <source>
        <dbReference type="ARBA" id="ARBA00023015"/>
    </source>
</evidence>
<keyword evidence="2" id="KW-0805">Transcription regulation</keyword>
<dbReference type="Gene3D" id="3.40.190.290">
    <property type="match status" value="1"/>
</dbReference>
<gene>
    <name evidence="6" type="ORF">SAMN05660875_10330</name>
</gene>
<dbReference type="SUPFAM" id="SSF46785">
    <property type="entry name" value="Winged helix' DNA-binding domain"/>
    <property type="match status" value="1"/>
</dbReference>
<reference evidence="6 7" key="1">
    <citation type="submission" date="2016-10" db="EMBL/GenBank/DDBJ databases">
        <authorList>
            <person name="Varghese N."/>
            <person name="Submissions S."/>
        </authorList>
    </citation>
    <scope>NUCLEOTIDE SEQUENCE [LARGE SCALE GENOMIC DNA]</scope>
    <source>
        <strain evidence="6 7">DSM 6083</strain>
    </source>
</reference>